<sequence>MGAEGFELSGKLDFDSKLFDPAQAAFTYKKINGEHQWGLSGLLGVGGGKVPGIKSGQLAVHYENQVFTATGDAQLSVPGLESGKLDVKYGEQEGLTIGGAFQLSKDVPGIESGSIDATVSRKPPANQWQLAAHGTAKPKIPGVDATLTASYEDGVFTIEGDAAYARGMLSGSIHIGVGNQPPAPGGQPGEKPGGKPGAAPGPGSALSVHGGGRLTLRLAPWLEATAAVQLDREGQVRLDGEVKLPDAIDLFPAKGIKKNVLTVGFDIPIVGIAVFGQRVGIFATIQGGLDAEASVGPGQLRQLGLKVHYEPGKEENTSITGGAQLHVPAEAGLRLFVRGGIGAGIPLVSAEAGLEIGGKLGLQGAFDASTQINWTPKQGLVLDARVDLTAEPKFVFDVTGFAKVEVGAFGFTKDLYDKKWNLAAFEYGSGLRIGVHAPVHYEQGKPFSFSLDDVKFELPKVDPGRILQDLVKRIA</sequence>
<evidence type="ECO:0000313" key="3">
    <source>
        <dbReference type="Proteomes" id="UP000215199"/>
    </source>
</evidence>
<dbReference type="RefSeq" id="WP_093950612.1">
    <property type="nucleotide sequence ID" value="NZ_NMUL01000030.1"/>
</dbReference>
<organism evidence="2 3">
    <name type="scientific">Amycolatopsis vastitatis</name>
    <dbReference type="NCBI Taxonomy" id="1905142"/>
    <lineage>
        <taxon>Bacteria</taxon>
        <taxon>Bacillati</taxon>
        <taxon>Actinomycetota</taxon>
        <taxon>Actinomycetes</taxon>
        <taxon>Pseudonocardiales</taxon>
        <taxon>Pseudonocardiaceae</taxon>
        <taxon>Amycolatopsis</taxon>
    </lineage>
</organism>
<accession>A0A229SZE3</accession>
<protein>
    <submittedName>
        <fullName evidence="2">Uncharacterized protein</fullName>
    </submittedName>
</protein>
<keyword evidence="3" id="KW-1185">Reference proteome</keyword>
<dbReference type="AlphaFoldDB" id="A0A229SZE3"/>
<comment type="caution">
    <text evidence="2">The sequence shown here is derived from an EMBL/GenBank/DDBJ whole genome shotgun (WGS) entry which is preliminary data.</text>
</comment>
<name>A0A229SZE3_9PSEU</name>
<reference evidence="3" key="1">
    <citation type="submission" date="2017-07" db="EMBL/GenBank/DDBJ databases">
        <title>Comparative genome mining reveals phylogenetic distribution patterns of secondary metabolites in Amycolatopsis.</title>
        <authorList>
            <person name="Adamek M."/>
            <person name="Alanjary M."/>
            <person name="Sales-Ortells H."/>
            <person name="Goodfellow M."/>
            <person name="Bull A.T."/>
            <person name="Kalinowski J."/>
            <person name="Ziemert N."/>
        </authorList>
    </citation>
    <scope>NUCLEOTIDE SEQUENCE [LARGE SCALE GENOMIC DNA]</scope>
    <source>
        <strain evidence="3">H5</strain>
    </source>
</reference>
<dbReference type="EMBL" id="NMUL01000030">
    <property type="protein sequence ID" value="OXM64242.1"/>
    <property type="molecule type" value="Genomic_DNA"/>
</dbReference>
<evidence type="ECO:0000313" key="2">
    <source>
        <dbReference type="EMBL" id="OXM64242.1"/>
    </source>
</evidence>
<evidence type="ECO:0000256" key="1">
    <source>
        <dbReference type="SAM" id="MobiDB-lite"/>
    </source>
</evidence>
<proteinExistence type="predicted"/>
<feature type="region of interest" description="Disordered" evidence="1">
    <location>
        <begin position="175"/>
        <end position="206"/>
    </location>
</feature>
<dbReference type="OrthoDB" id="9153660at2"/>
<dbReference type="Proteomes" id="UP000215199">
    <property type="component" value="Unassembled WGS sequence"/>
</dbReference>
<gene>
    <name evidence="2" type="ORF">CF165_28335</name>
</gene>